<feature type="coiled-coil region" evidence="4">
    <location>
        <begin position="3"/>
        <end position="30"/>
    </location>
</feature>
<keyword evidence="2" id="KW-0547">Nucleotide-binding</keyword>
<dbReference type="InterPro" id="IPR040198">
    <property type="entry name" value="Fido_containing"/>
</dbReference>
<feature type="binding site" evidence="2">
    <location>
        <begin position="188"/>
        <end position="195"/>
    </location>
    <ligand>
        <name>ATP</name>
        <dbReference type="ChEBI" id="CHEBI:30616"/>
    </ligand>
</feature>
<evidence type="ECO:0000313" key="6">
    <source>
        <dbReference type="EMBL" id="NBG67327.1"/>
    </source>
</evidence>
<protein>
    <recommendedName>
        <fullName evidence="5">Fido domain-containing protein</fullName>
    </recommendedName>
</protein>
<dbReference type="InterPro" id="IPR036597">
    <property type="entry name" value="Fido-like_dom_sf"/>
</dbReference>
<dbReference type="RefSeq" id="WP_160634277.1">
    <property type="nucleotide sequence ID" value="NZ_WWNE01000018.1"/>
</dbReference>
<evidence type="ECO:0000256" key="2">
    <source>
        <dbReference type="PIRSR" id="PIRSR640198-2"/>
    </source>
</evidence>
<dbReference type="Pfam" id="PF02661">
    <property type="entry name" value="Fic"/>
    <property type="match status" value="1"/>
</dbReference>
<dbReference type="EMBL" id="WWNE01000018">
    <property type="protein sequence ID" value="NBG67327.1"/>
    <property type="molecule type" value="Genomic_DNA"/>
</dbReference>
<dbReference type="GO" id="GO:0005524">
    <property type="term" value="F:ATP binding"/>
    <property type="evidence" value="ECO:0007669"/>
    <property type="project" value="UniProtKB-KW"/>
</dbReference>
<name>A0A6N9NQG8_9FLAO</name>
<feature type="site" description="Important for autoinhibition of adenylyltransferase activity" evidence="3">
    <location>
        <position position="47"/>
    </location>
</feature>
<evidence type="ECO:0000259" key="5">
    <source>
        <dbReference type="PROSITE" id="PS51459"/>
    </source>
</evidence>
<dbReference type="InterPro" id="IPR003812">
    <property type="entry name" value="Fido"/>
</dbReference>
<proteinExistence type="predicted"/>
<feature type="active site" evidence="1">
    <location>
        <position position="184"/>
    </location>
</feature>
<feature type="domain" description="Fido" evidence="5">
    <location>
        <begin position="97"/>
        <end position="243"/>
    </location>
</feature>
<dbReference type="Gene3D" id="1.10.3290.10">
    <property type="entry name" value="Fido-like domain"/>
    <property type="match status" value="1"/>
</dbReference>
<evidence type="ECO:0000256" key="4">
    <source>
        <dbReference type="SAM" id="Coils"/>
    </source>
</evidence>
<keyword evidence="4" id="KW-0175">Coiled coil</keyword>
<dbReference type="Proteomes" id="UP000470771">
    <property type="component" value="Unassembled WGS sequence"/>
</dbReference>
<keyword evidence="7" id="KW-1185">Reference proteome</keyword>
<keyword evidence="2" id="KW-0067">ATP-binding</keyword>
<dbReference type="SUPFAM" id="SSF140931">
    <property type="entry name" value="Fic-like"/>
    <property type="match status" value="1"/>
</dbReference>
<comment type="caution">
    <text evidence="6">The sequence shown here is derived from an EMBL/GenBank/DDBJ whole genome shotgun (WGS) entry which is preliminary data.</text>
</comment>
<dbReference type="PANTHER" id="PTHR13504">
    <property type="entry name" value="FIDO DOMAIN-CONTAINING PROTEIN DDB_G0283145"/>
    <property type="match status" value="1"/>
</dbReference>
<evidence type="ECO:0000313" key="7">
    <source>
        <dbReference type="Proteomes" id="UP000470771"/>
    </source>
</evidence>
<evidence type="ECO:0000256" key="1">
    <source>
        <dbReference type="PIRSR" id="PIRSR640198-1"/>
    </source>
</evidence>
<dbReference type="AlphaFoldDB" id="A0A6N9NQG8"/>
<dbReference type="PROSITE" id="PS51459">
    <property type="entry name" value="FIDO"/>
    <property type="match status" value="1"/>
</dbReference>
<organism evidence="6 7">
    <name type="scientific">Acidiluteibacter ferrifornacis</name>
    <dbReference type="NCBI Taxonomy" id="2692424"/>
    <lineage>
        <taxon>Bacteria</taxon>
        <taxon>Pseudomonadati</taxon>
        <taxon>Bacteroidota</taxon>
        <taxon>Flavobacteriia</taxon>
        <taxon>Flavobacteriales</taxon>
        <taxon>Cryomorphaceae</taxon>
        <taxon>Acidiluteibacter</taxon>
    </lineage>
</organism>
<reference evidence="6 7" key="1">
    <citation type="submission" date="2019-12" db="EMBL/GenBank/DDBJ databases">
        <authorList>
            <person name="Zhao J."/>
        </authorList>
    </citation>
    <scope>NUCLEOTIDE SEQUENCE [LARGE SCALE GENOMIC DNA]</scope>
    <source>
        <strain evidence="6 7">S-15</strain>
    </source>
</reference>
<evidence type="ECO:0000256" key="3">
    <source>
        <dbReference type="PIRSR" id="PIRSR640198-3"/>
    </source>
</evidence>
<sequence>MRFENLLNLIDANHQRIAELKSEKKQTLEKLKYTFQLEWNYHSNKIEGGPLTIEDTKKVMAGVLFESTIDKKYIEEMRGHNELVEEVFNTPPKQLELKPKRIKEMHKKIMHENNSARMNEVGQWKSQDNYVINYRKEKFKFLSVDFVDDEIKHICKELAFDLESEIVHPVELAAKFFLDFIEIHPFYDGNGRVGRALSNLILINYGFPPCIIKSNEKENYFQLLADIQSYGSNEELFFCFFAEKVLNAQEEILKAFDGEVFVAVDDNFTNRLELLNEKLHNLTKADKETIDKPIVNKLLDGWLLSLSKQLFNTVKLFEQFFEEPSHFVTLSHEGTEKESRVADYLQLIKWLQNEIQSANELRKSARVTIDFFRNTQLKKVPKASSQLMCVISVELFPTHYVIATNFNENNFTFDNRIYEKAPTKEEVSTIINTCKLNVLEYIEKQYTELNAHPKTSN</sequence>
<accession>A0A6N9NQG8</accession>
<gene>
    <name evidence="6" type="ORF">GQN54_14460</name>
</gene>
<dbReference type="PANTHER" id="PTHR13504:SF38">
    <property type="entry name" value="FIDO DOMAIN-CONTAINING PROTEIN"/>
    <property type="match status" value="1"/>
</dbReference>